<sequence length="295" mass="30948">MDIFAQQLVNALSLGGIYALLALGLAMVFSIMGLVNFAHGDLMTIGGYAIWFGAMVLGAPLIVVALLGIFAVVLGSVLMERIAFRPVRGASGTTMLLTSFAVSIVLQVLFQIFISARPMGIQLPAQLSETLNLFGVRLGVIQLTAIVVVAVALVSIIYFLRRTTLGIGMRAAAQDFPVARLMGINANRIVSTAFAISGLLAGLAAFLWIAQRGSVDPTMGLFPVIKAFIAAVLGGLGSLPGAVLGGFILGAAEVLFRSQLPESMLPFADAFTLTMVLVILMVRPQGLLGKVTERA</sequence>
<evidence type="ECO:0000256" key="9">
    <source>
        <dbReference type="ARBA" id="ARBA00037998"/>
    </source>
</evidence>
<keyword evidence="7 10" id="KW-1133">Transmembrane helix</keyword>
<dbReference type="GO" id="GO:0005304">
    <property type="term" value="F:L-valine transmembrane transporter activity"/>
    <property type="evidence" value="ECO:0007669"/>
    <property type="project" value="TreeGrafter"/>
</dbReference>
<evidence type="ECO:0000256" key="7">
    <source>
        <dbReference type="ARBA" id="ARBA00022989"/>
    </source>
</evidence>
<keyword evidence="4" id="KW-0997">Cell inner membrane</keyword>
<evidence type="ECO:0000256" key="2">
    <source>
        <dbReference type="ARBA" id="ARBA00022448"/>
    </source>
</evidence>
<keyword evidence="3" id="KW-1003">Cell membrane</keyword>
<dbReference type="GO" id="GO:0015190">
    <property type="term" value="F:L-leucine transmembrane transporter activity"/>
    <property type="evidence" value="ECO:0007669"/>
    <property type="project" value="TreeGrafter"/>
</dbReference>
<evidence type="ECO:0000256" key="3">
    <source>
        <dbReference type="ARBA" id="ARBA00022475"/>
    </source>
</evidence>
<evidence type="ECO:0000256" key="6">
    <source>
        <dbReference type="ARBA" id="ARBA00022970"/>
    </source>
</evidence>
<gene>
    <name evidence="11" type="ORF">HNR05_002213</name>
</gene>
<evidence type="ECO:0000256" key="10">
    <source>
        <dbReference type="SAM" id="Phobius"/>
    </source>
</evidence>
<dbReference type="GO" id="GO:0015808">
    <property type="term" value="P:L-alanine transport"/>
    <property type="evidence" value="ECO:0007669"/>
    <property type="project" value="TreeGrafter"/>
</dbReference>
<feature type="transmembrane region" description="Helical" evidence="10">
    <location>
        <begin position="229"/>
        <end position="252"/>
    </location>
</feature>
<dbReference type="PANTHER" id="PTHR11795">
    <property type="entry name" value="BRANCHED-CHAIN AMINO ACID TRANSPORT SYSTEM PERMEASE PROTEIN LIVH"/>
    <property type="match status" value="1"/>
</dbReference>
<feature type="transmembrane region" description="Helical" evidence="10">
    <location>
        <begin position="95"/>
        <end position="114"/>
    </location>
</feature>
<feature type="transmembrane region" description="Helical" evidence="10">
    <location>
        <begin position="134"/>
        <end position="160"/>
    </location>
</feature>
<evidence type="ECO:0000313" key="11">
    <source>
        <dbReference type="EMBL" id="NYJ20422.1"/>
    </source>
</evidence>
<dbReference type="RefSeq" id="WP_179579037.1">
    <property type="nucleotide sequence ID" value="NZ_JACCFM010000001.1"/>
</dbReference>
<reference evidence="11 12" key="1">
    <citation type="submission" date="2020-07" db="EMBL/GenBank/DDBJ databases">
        <title>Sequencing the genomes of 1000 actinobacteria strains.</title>
        <authorList>
            <person name="Klenk H.-P."/>
        </authorList>
    </citation>
    <scope>NUCLEOTIDE SEQUENCE [LARGE SCALE GENOMIC DNA]</scope>
    <source>
        <strain evidence="11 12">LI1</strain>
    </source>
</reference>
<dbReference type="Proteomes" id="UP000537260">
    <property type="component" value="Unassembled WGS sequence"/>
</dbReference>
<evidence type="ECO:0000256" key="1">
    <source>
        <dbReference type="ARBA" id="ARBA00004651"/>
    </source>
</evidence>
<dbReference type="GO" id="GO:0015188">
    <property type="term" value="F:L-isoleucine transmembrane transporter activity"/>
    <property type="evidence" value="ECO:0007669"/>
    <property type="project" value="TreeGrafter"/>
</dbReference>
<dbReference type="AlphaFoldDB" id="A0A7Z0J6D9"/>
<protein>
    <submittedName>
        <fullName evidence="11">Branched-chain amino acid transport system permease protein</fullName>
    </submittedName>
</protein>
<dbReference type="GO" id="GO:0015192">
    <property type="term" value="F:L-phenylalanine transmembrane transporter activity"/>
    <property type="evidence" value="ECO:0007669"/>
    <property type="project" value="TreeGrafter"/>
</dbReference>
<feature type="transmembrane region" description="Helical" evidence="10">
    <location>
        <begin position="49"/>
        <end position="74"/>
    </location>
</feature>
<keyword evidence="8 10" id="KW-0472">Membrane</keyword>
<comment type="caution">
    <text evidence="11">The sequence shown here is derived from an EMBL/GenBank/DDBJ whole genome shotgun (WGS) entry which is preliminary data.</text>
</comment>
<dbReference type="GO" id="GO:0005886">
    <property type="term" value="C:plasma membrane"/>
    <property type="evidence" value="ECO:0007669"/>
    <property type="project" value="UniProtKB-SubCell"/>
</dbReference>
<keyword evidence="6" id="KW-0029">Amino-acid transport</keyword>
<organism evidence="11 12">
    <name type="scientific">Glaciibacter psychrotolerans</name>
    <dbReference type="NCBI Taxonomy" id="670054"/>
    <lineage>
        <taxon>Bacteria</taxon>
        <taxon>Bacillati</taxon>
        <taxon>Actinomycetota</taxon>
        <taxon>Actinomycetes</taxon>
        <taxon>Micrococcales</taxon>
        <taxon>Microbacteriaceae</taxon>
        <taxon>Glaciibacter</taxon>
    </lineage>
</organism>
<dbReference type="InterPro" id="IPR052157">
    <property type="entry name" value="BCAA_transport_permease"/>
</dbReference>
<comment type="subcellular location">
    <subcellularLocation>
        <location evidence="1">Cell membrane</location>
        <topology evidence="1">Multi-pass membrane protein</topology>
    </subcellularLocation>
</comment>
<evidence type="ECO:0000256" key="8">
    <source>
        <dbReference type="ARBA" id="ARBA00023136"/>
    </source>
</evidence>
<keyword evidence="2" id="KW-0813">Transport</keyword>
<dbReference type="EMBL" id="JACCFM010000001">
    <property type="protein sequence ID" value="NYJ20422.1"/>
    <property type="molecule type" value="Genomic_DNA"/>
</dbReference>
<dbReference type="Pfam" id="PF02653">
    <property type="entry name" value="BPD_transp_2"/>
    <property type="match status" value="1"/>
</dbReference>
<keyword evidence="5 10" id="KW-0812">Transmembrane</keyword>
<feature type="transmembrane region" description="Helical" evidence="10">
    <location>
        <begin position="12"/>
        <end position="37"/>
    </location>
</feature>
<evidence type="ECO:0000256" key="4">
    <source>
        <dbReference type="ARBA" id="ARBA00022519"/>
    </source>
</evidence>
<feature type="transmembrane region" description="Helical" evidence="10">
    <location>
        <begin position="189"/>
        <end position="209"/>
    </location>
</feature>
<proteinExistence type="inferred from homology"/>
<accession>A0A7Z0J6D9</accession>
<keyword evidence="12" id="KW-1185">Reference proteome</keyword>
<evidence type="ECO:0000256" key="5">
    <source>
        <dbReference type="ARBA" id="ARBA00022692"/>
    </source>
</evidence>
<dbReference type="PANTHER" id="PTHR11795:SF371">
    <property type="entry name" value="HIGH-AFFINITY BRANCHED-CHAIN AMINO ACID TRANSPORT SYSTEM PERMEASE PROTEIN LIVH"/>
    <property type="match status" value="1"/>
</dbReference>
<dbReference type="InterPro" id="IPR001851">
    <property type="entry name" value="ABC_transp_permease"/>
</dbReference>
<name>A0A7Z0J6D9_9MICO</name>
<dbReference type="GO" id="GO:0042941">
    <property type="term" value="P:D-alanine transmembrane transport"/>
    <property type="evidence" value="ECO:0007669"/>
    <property type="project" value="TreeGrafter"/>
</dbReference>
<comment type="similarity">
    <text evidence="9">Belongs to the binding-protein-dependent transport system permease family. LivHM subfamily.</text>
</comment>
<dbReference type="GO" id="GO:1903806">
    <property type="term" value="P:L-isoleucine import across plasma membrane"/>
    <property type="evidence" value="ECO:0007669"/>
    <property type="project" value="TreeGrafter"/>
</dbReference>
<dbReference type="CDD" id="cd06582">
    <property type="entry name" value="TM_PBP1_LivH_like"/>
    <property type="match status" value="1"/>
</dbReference>
<evidence type="ECO:0000313" key="12">
    <source>
        <dbReference type="Proteomes" id="UP000537260"/>
    </source>
</evidence>